<keyword evidence="4" id="KW-0444">Lipid biosynthesis</keyword>
<evidence type="ECO:0000256" key="8">
    <source>
        <dbReference type="ARBA" id="ARBA00022777"/>
    </source>
</evidence>
<evidence type="ECO:0000256" key="17">
    <source>
        <dbReference type="PIRSR" id="PIRSR600829-3"/>
    </source>
</evidence>
<sequence>MSKFIKGFYFAWQGIAYSFRTQLNFKVEVFSALCVIAVSYYLGLSTAEWLWIALAITLVLVSELANTAIETLVDLVSPDYNPKAGIVKDISAAVVLLTGLFALVTGILILLPKILHAL</sequence>
<keyword evidence="12 19" id="KW-0472">Membrane</keyword>
<evidence type="ECO:0000256" key="11">
    <source>
        <dbReference type="ARBA" id="ARBA00023098"/>
    </source>
</evidence>
<dbReference type="InterPro" id="IPR033717">
    <property type="entry name" value="UDPK"/>
</dbReference>
<accession>A0A1T5CYU4</accession>
<evidence type="ECO:0000256" key="1">
    <source>
        <dbReference type="ARBA" id="ARBA00004651"/>
    </source>
</evidence>
<dbReference type="InterPro" id="IPR000829">
    <property type="entry name" value="DAGK"/>
</dbReference>
<evidence type="ECO:0000256" key="16">
    <source>
        <dbReference type="PIRSR" id="PIRSR600829-2"/>
    </source>
</evidence>
<evidence type="ECO:0000256" key="9">
    <source>
        <dbReference type="ARBA" id="ARBA00022840"/>
    </source>
</evidence>
<evidence type="ECO:0000256" key="3">
    <source>
        <dbReference type="ARBA" id="ARBA00022475"/>
    </source>
</evidence>
<keyword evidence="9 17" id="KW-0067">ATP-binding</keyword>
<evidence type="ECO:0000256" key="12">
    <source>
        <dbReference type="ARBA" id="ARBA00023136"/>
    </source>
</evidence>
<keyword evidence="5" id="KW-0808">Transferase</keyword>
<dbReference type="CDD" id="cd14265">
    <property type="entry name" value="UDPK_IM_like"/>
    <property type="match status" value="1"/>
</dbReference>
<evidence type="ECO:0000313" key="20">
    <source>
        <dbReference type="EMBL" id="SKB64521.1"/>
    </source>
</evidence>
<evidence type="ECO:0000256" key="5">
    <source>
        <dbReference type="ARBA" id="ARBA00022679"/>
    </source>
</evidence>
<dbReference type="GO" id="GO:0005886">
    <property type="term" value="C:plasma membrane"/>
    <property type="evidence" value="ECO:0007669"/>
    <property type="project" value="UniProtKB-SubCell"/>
</dbReference>
<dbReference type="Proteomes" id="UP000189981">
    <property type="component" value="Unassembled WGS sequence"/>
</dbReference>
<comment type="similarity">
    <text evidence="2">Belongs to the bacterial diacylglycerol kinase family.</text>
</comment>
<keyword evidence="3" id="KW-1003">Cell membrane</keyword>
<name>A0A1T5CYU4_9SPHI</name>
<evidence type="ECO:0000256" key="15">
    <source>
        <dbReference type="PIRSR" id="PIRSR600829-1"/>
    </source>
</evidence>
<keyword evidence="21" id="KW-1185">Reference proteome</keyword>
<feature type="binding site" evidence="18">
    <location>
        <position position="70"/>
    </location>
    <ligand>
        <name>a divalent metal cation</name>
        <dbReference type="ChEBI" id="CHEBI:60240"/>
    </ligand>
</feature>
<evidence type="ECO:0000256" key="18">
    <source>
        <dbReference type="PIRSR" id="PIRSR600829-4"/>
    </source>
</evidence>
<evidence type="ECO:0000313" key="21">
    <source>
        <dbReference type="Proteomes" id="UP000189981"/>
    </source>
</evidence>
<dbReference type="GO" id="GO:0016301">
    <property type="term" value="F:kinase activity"/>
    <property type="evidence" value="ECO:0007669"/>
    <property type="project" value="UniProtKB-KW"/>
</dbReference>
<reference evidence="21" key="1">
    <citation type="submission" date="2017-02" db="EMBL/GenBank/DDBJ databases">
        <authorList>
            <person name="Varghese N."/>
            <person name="Submissions S."/>
        </authorList>
    </citation>
    <scope>NUCLEOTIDE SEQUENCE [LARGE SCALE GENOMIC DNA]</scope>
    <source>
        <strain evidence="21">DSM 22385</strain>
    </source>
</reference>
<keyword evidence="18" id="KW-0479">Metal-binding</keyword>
<feature type="transmembrane region" description="Helical" evidence="19">
    <location>
        <begin position="23"/>
        <end position="43"/>
    </location>
</feature>
<gene>
    <name evidence="20" type="ORF">SAMN05661099_2028</name>
</gene>
<dbReference type="InterPro" id="IPR036945">
    <property type="entry name" value="DAGK_sf"/>
</dbReference>
<keyword evidence="7 17" id="KW-0547">Nucleotide-binding</keyword>
<dbReference type="RefSeq" id="WP_079702569.1">
    <property type="nucleotide sequence ID" value="NZ_FUYR01000002.1"/>
</dbReference>
<dbReference type="Pfam" id="PF01219">
    <property type="entry name" value="DAGK_prokar"/>
    <property type="match status" value="1"/>
</dbReference>
<evidence type="ECO:0000256" key="7">
    <source>
        <dbReference type="ARBA" id="ARBA00022741"/>
    </source>
</evidence>
<evidence type="ECO:0000256" key="6">
    <source>
        <dbReference type="ARBA" id="ARBA00022692"/>
    </source>
</evidence>
<dbReference type="GO" id="GO:0046872">
    <property type="term" value="F:metal ion binding"/>
    <property type="evidence" value="ECO:0007669"/>
    <property type="project" value="UniProtKB-KW"/>
</dbReference>
<keyword evidence="11" id="KW-0443">Lipid metabolism</keyword>
<dbReference type="PANTHER" id="PTHR34299">
    <property type="entry name" value="DIACYLGLYCEROL KINASE"/>
    <property type="match status" value="1"/>
</dbReference>
<comment type="subcellular location">
    <subcellularLocation>
        <location evidence="1">Cell membrane</location>
        <topology evidence="1">Multi-pass membrane protein</topology>
    </subcellularLocation>
</comment>
<evidence type="ECO:0000256" key="13">
    <source>
        <dbReference type="ARBA" id="ARBA00023209"/>
    </source>
</evidence>
<dbReference type="OrthoDB" id="1493837at2"/>
<feature type="transmembrane region" description="Helical" evidence="19">
    <location>
        <begin position="90"/>
        <end position="111"/>
    </location>
</feature>
<dbReference type="EMBL" id="FUYR01000002">
    <property type="protein sequence ID" value="SKB64521.1"/>
    <property type="molecule type" value="Genomic_DNA"/>
</dbReference>
<dbReference type="AlphaFoldDB" id="A0A1T5CYU4"/>
<keyword evidence="13" id="KW-0594">Phospholipid biosynthesis</keyword>
<keyword evidence="18" id="KW-0460">Magnesium</keyword>
<evidence type="ECO:0000256" key="10">
    <source>
        <dbReference type="ARBA" id="ARBA00022989"/>
    </source>
</evidence>
<feature type="active site" description="Proton acceptor" evidence="15">
    <location>
        <position position="63"/>
    </location>
</feature>
<evidence type="ECO:0000256" key="4">
    <source>
        <dbReference type="ARBA" id="ARBA00022516"/>
    </source>
</evidence>
<dbReference type="GO" id="GO:0008654">
    <property type="term" value="P:phospholipid biosynthetic process"/>
    <property type="evidence" value="ECO:0007669"/>
    <property type="project" value="UniProtKB-KW"/>
</dbReference>
<proteinExistence type="inferred from homology"/>
<feature type="binding site" evidence="17">
    <location>
        <position position="70"/>
    </location>
    <ligand>
        <name>ATP</name>
        <dbReference type="ChEBI" id="CHEBI:30616"/>
    </ligand>
</feature>
<keyword evidence="6 19" id="KW-0812">Transmembrane</keyword>
<feature type="binding site" evidence="16">
    <location>
        <position position="63"/>
    </location>
    <ligand>
        <name>substrate</name>
    </ligand>
</feature>
<evidence type="ECO:0000256" key="19">
    <source>
        <dbReference type="SAM" id="Phobius"/>
    </source>
</evidence>
<dbReference type="STRING" id="572036.SAMN05661099_2028"/>
<evidence type="ECO:0000256" key="2">
    <source>
        <dbReference type="ARBA" id="ARBA00005967"/>
    </source>
</evidence>
<dbReference type="GO" id="GO:0005524">
    <property type="term" value="F:ATP binding"/>
    <property type="evidence" value="ECO:0007669"/>
    <property type="project" value="UniProtKB-KW"/>
</dbReference>
<keyword evidence="10 19" id="KW-1133">Transmembrane helix</keyword>
<dbReference type="PANTHER" id="PTHR34299:SF1">
    <property type="entry name" value="DIACYLGLYCEROL KINASE"/>
    <property type="match status" value="1"/>
</dbReference>
<dbReference type="Gene3D" id="1.10.287.3610">
    <property type="match status" value="1"/>
</dbReference>
<evidence type="ECO:0000256" key="14">
    <source>
        <dbReference type="ARBA" id="ARBA00023264"/>
    </source>
</evidence>
<keyword evidence="14" id="KW-1208">Phospholipid metabolism</keyword>
<keyword evidence="8 20" id="KW-0418">Kinase</keyword>
<organism evidence="20 21">
    <name type="scientific">Daejeonella lutea</name>
    <dbReference type="NCBI Taxonomy" id="572036"/>
    <lineage>
        <taxon>Bacteria</taxon>
        <taxon>Pseudomonadati</taxon>
        <taxon>Bacteroidota</taxon>
        <taxon>Sphingobacteriia</taxon>
        <taxon>Sphingobacteriales</taxon>
        <taxon>Sphingobacteriaceae</taxon>
        <taxon>Daejeonella</taxon>
    </lineage>
</organism>
<feature type="binding site" evidence="17">
    <location>
        <begin position="88"/>
        <end position="89"/>
    </location>
    <ligand>
        <name>ATP</name>
        <dbReference type="ChEBI" id="CHEBI:30616"/>
    </ligand>
</feature>
<protein>
    <submittedName>
        <fullName evidence="20">Diacylglycerol kinase (ATP)</fullName>
    </submittedName>
</protein>
<comment type="cofactor">
    <cofactor evidence="18">
        <name>Mg(2+)</name>
        <dbReference type="ChEBI" id="CHEBI:18420"/>
    </cofactor>
    <text evidence="18">Mn(2+), Zn(2+), Cd(2+) and Co(2+) support activity to lesser extents.</text>
</comment>